<dbReference type="EMBL" id="JAJHJB010000009">
    <property type="protein sequence ID" value="MCC5465467.1"/>
    <property type="molecule type" value="Genomic_DNA"/>
</dbReference>
<organism evidence="2 3">
    <name type="scientific">Pelosinus baikalensis</name>
    <dbReference type="NCBI Taxonomy" id="2892015"/>
    <lineage>
        <taxon>Bacteria</taxon>
        <taxon>Bacillati</taxon>
        <taxon>Bacillota</taxon>
        <taxon>Negativicutes</taxon>
        <taxon>Selenomonadales</taxon>
        <taxon>Sporomusaceae</taxon>
        <taxon>Pelosinus</taxon>
    </lineage>
</organism>
<protein>
    <submittedName>
        <fullName evidence="2">Cyclic nucleotide-binding domain-containing protein</fullName>
    </submittedName>
</protein>
<dbReference type="Gene3D" id="2.60.120.10">
    <property type="entry name" value="Jelly Rolls"/>
    <property type="match status" value="1"/>
</dbReference>
<dbReference type="CDD" id="cd00038">
    <property type="entry name" value="CAP_ED"/>
    <property type="match status" value="1"/>
</dbReference>
<evidence type="ECO:0000313" key="3">
    <source>
        <dbReference type="Proteomes" id="UP001165492"/>
    </source>
</evidence>
<keyword evidence="3" id="KW-1185">Reference proteome</keyword>
<feature type="domain" description="Cyclic nucleotide-binding" evidence="1">
    <location>
        <begin position="261"/>
        <end position="378"/>
    </location>
</feature>
<dbReference type="InterPro" id="IPR016181">
    <property type="entry name" value="Acyl_CoA_acyltransferase"/>
</dbReference>
<reference evidence="2" key="1">
    <citation type="submission" date="2021-11" db="EMBL/GenBank/DDBJ databases">
        <title>Description of a new species Pelosinus isolated from the bottom sediments of Lake Baikal.</title>
        <authorList>
            <person name="Zakharyuk A."/>
        </authorList>
    </citation>
    <scope>NUCLEOTIDE SEQUENCE</scope>
    <source>
        <strain evidence="2">Bkl1</strain>
    </source>
</reference>
<dbReference type="InterPro" id="IPR014710">
    <property type="entry name" value="RmlC-like_jellyroll"/>
</dbReference>
<name>A0ABS8HTM0_9FIRM</name>
<dbReference type="PROSITE" id="PS50042">
    <property type="entry name" value="CNMP_BINDING_3"/>
    <property type="match status" value="1"/>
</dbReference>
<sequence length="389" mass="44544">MTINHSETVSHVKEDSKTVTLGIATTPEEKLEIYRLRYQIYAEEMSKKFPNMDHSNKLLFDELDDWGVLLYAKSGSEMIGTLRINIGLLSDFSPFWVQVLSLKRFTQFSKNNQKFAYTSKFMVSQSYRNSTVSYLLSSKSYELCCKEQVPFNFGVCTFHLLRLYEQFGFRRFGRNFVDDGYGLLAPYVLLVDDIEHLRTVRSPFFRQARKRNCLDNQALKWFNTEFIETSNIINSQLVSQEDLWMFLHARFGASPNQTIPLLQGLSEEEAIKFIHCCGIVVQCLPGDHLTFQGDTSYALNILISGNLKSIHASQSDSHVILPGQSFGANGLVHHPMHTEDIIAVTDTELLVLSSLAFPKFLHSYPEIANKIIQNQKKKLTIKLDIKNVK</sequence>
<dbReference type="SUPFAM" id="SSF51206">
    <property type="entry name" value="cAMP-binding domain-like"/>
    <property type="match status" value="1"/>
</dbReference>
<dbReference type="Pfam" id="PF00027">
    <property type="entry name" value="cNMP_binding"/>
    <property type="match status" value="1"/>
</dbReference>
<dbReference type="Proteomes" id="UP001165492">
    <property type="component" value="Unassembled WGS sequence"/>
</dbReference>
<gene>
    <name evidence="2" type="ORF">LMF89_08845</name>
</gene>
<dbReference type="InterPro" id="IPR018490">
    <property type="entry name" value="cNMP-bd_dom_sf"/>
</dbReference>
<dbReference type="SUPFAM" id="SSF55729">
    <property type="entry name" value="Acyl-CoA N-acyltransferases (Nat)"/>
    <property type="match status" value="1"/>
</dbReference>
<dbReference type="Pfam" id="PF13444">
    <property type="entry name" value="Acetyltransf_5"/>
    <property type="match status" value="1"/>
</dbReference>
<evidence type="ECO:0000259" key="1">
    <source>
        <dbReference type="PROSITE" id="PS50042"/>
    </source>
</evidence>
<proteinExistence type="predicted"/>
<dbReference type="RefSeq" id="WP_229534714.1">
    <property type="nucleotide sequence ID" value="NZ_JAJHJB010000009.1"/>
</dbReference>
<dbReference type="InterPro" id="IPR000595">
    <property type="entry name" value="cNMP-bd_dom"/>
</dbReference>
<accession>A0ABS8HTM0</accession>
<comment type="caution">
    <text evidence="2">The sequence shown here is derived from an EMBL/GenBank/DDBJ whole genome shotgun (WGS) entry which is preliminary data.</text>
</comment>
<dbReference type="Gene3D" id="3.40.630.30">
    <property type="match status" value="1"/>
</dbReference>
<evidence type="ECO:0000313" key="2">
    <source>
        <dbReference type="EMBL" id="MCC5465467.1"/>
    </source>
</evidence>